<protein>
    <submittedName>
        <fullName evidence="3">Autotransporter-associated beta strand repeat protein</fullName>
    </submittedName>
</protein>
<dbReference type="Proteomes" id="UP000002033">
    <property type="component" value="Chromosome"/>
</dbReference>
<accession>D8JUC4</accession>
<feature type="region of interest" description="Disordered" evidence="1">
    <location>
        <begin position="22"/>
        <end position="154"/>
    </location>
</feature>
<gene>
    <name evidence="3" type="ordered locus">Hden_0897</name>
</gene>
<dbReference type="HOGENOM" id="CLU_1281762_0_0_5"/>
<sequence length="215" mass="21319" precursor="true">MNSRFYIMAIASLIATTPALAQTTTNPGTTDSTTPPASGSSSALTPSPSTSATTTTGSSEPPVTATPSPVEPSRLDPSAPSEQRLIIDPGSGAGSTTTNPADNSSNPGAPGSSYNAILENGSSSNGASTGSSGLGITPAPSALSPSMYPRPLTTPALHNPASNYPAALTAPVFPQPNMPISTGIGSSALRSGLSAHSFMQSHPLSISHAHSGSHR</sequence>
<dbReference type="KEGG" id="hdn:Hden_0897"/>
<organism evidence="3 4">
    <name type="scientific">Hyphomicrobium denitrificans (strain ATCC 51888 / DSM 1869 / NCIMB 11706 / TK 0415)</name>
    <dbReference type="NCBI Taxonomy" id="582899"/>
    <lineage>
        <taxon>Bacteria</taxon>
        <taxon>Pseudomonadati</taxon>
        <taxon>Pseudomonadota</taxon>
        <taxon>Alphaproteobacteria</taxon>
        <taxon>Hyphomicrobiales</taxon>
        <taxon>Hyphomicrobiaceae</taxon>
        <taxon>Hyphomicrobium</taxon>
    </lineage>
</organism>
<name>D8JUC4_HYPDA</name>
<evidence type="ECO:0000256" key="2">
    <source>
        <dbReference type="SAM" id="SignalP"/>
    </source>
</evidence>
<feature type="compositionally biased region" description="Polar residues" evidence="1">
    <location>
        <begin position="94"/>
        <end position="115"/>
    </location>
</feature>
<proteinExistence type="predicted"/>
<keyword evidence="4" id="KW-1185">Reference proteome</keyword>
<feature type="compositionally biased region" description="Low complexity" evidence="1">
    <location>
        <begin position="121"/>
        <end position="135"/>
    </location>
</feature>
<dbReference type="AlphaFoldDB" id="D8JUC4"/>
<evidence type="ECO:0000313" key="3">
    <source>
        <dbReference type="EMBL" id="ADJ22714.1"/>
    </source>
</evidence>
<reference evidence="4" key="1">
    <citation type="journal article" date="2011" name="J. Bacteriol.">
        <title>Genome sequences of eight morphologically diverse alphaproteobacteria.</title>
        <authorList>
            <consortium name="US DOE Joint Genome Institute"/>
            <person name="Brown P.J."/>
            <person name="Kysela D.T."/>
            <person name="Buechlein A."/>
            <person name="Hemmerich C."/>
            <person name="Brun Y.V."/>
        </authorList>
    </citation>
    <scope>NUCLEOTIDE SEQUENCE [LARGE SCALE GENOMIC DNA]</scope>
    <source>
        <strain evidence="4">ATCC 51888 / DSM 1869 / NCIB 11706 / TK 0415</strain>
    </source>
</reference>
<evidence type="ECO:0000313" key="4">
    <source>
        <dbReference type="Proteomes" id="UP000002033"/>
    </source>
</evidence>
<feature type="signal peptide" evidence="2">
    <location>
        <begin position="1"/>
        <end position="21"/>
    </location>
</feature>
<dbReference type="EMBL" id="CP002083">
    <property type="protein sequence ID" value="ADJ22714.1"/>
    <property type="molecule type" value="Genomic_DNA"/>
</dbReference>
<evidence type="ECO:0000256" key="1">
    <source>
        <dbReference type="SAM" id="MobiDB-lite"/>
    </source>
</evidence>
<keyword evidence="2" id="KW-0732">Signal</keyword>
<feature type="compositionally biased region" description="Low complexity" evidence="1">
    <location>
        <begin position="23"/>
        <end position="62"/>
    </location>
</feature>
<feature type="chain" id="PRO_5003116389" evidence="2">
    <location>
        <begin position="22"/>
        <end position="215"/>
    </location>
</feature>